<dbReference type="AlphaFoldDB" id="A0A1I0IXF0"/>
<dbReference type="RefSeq" id="WP_093520654.1">
    <property type="nucleotide sequence ID" value="NZ_FOIJ01000006.1"/>
</dbReference>
<sequence length="423" mass="44971">MTPWVLTEWEWAELPLSAEAVLAAQAHLGSALSAEPSAGGFRLRAHGVAGMVALPGGVLHLRPQVPSLHLLALADYAARGLSWGEDLVGMAGTQELLPLLGSLYVRRVERLARGGWVHGYQEEEAEQPVLRGRWRVDRDIARPPTHRHRLTCRFDDFTRDVAPNRVLLAALRVLERASLFGAAVSARASALAATLDGVHAQAAVRAAQKVIASDRRFAAYGPAVGLAHILLESTGVQATQGPHPLASFVVRLAPLFEAAVTRALVQVAGTRGVTCHVQRALTLDAEGRLTLIPDIVLERGDARLVIDAKYKLPAEGLPPADDFQQLVTYLACVGTHQGALVLPAPGAVPEETTLNLSTFGQTSQVRVVKVPLGGRATTVGAALEAAAERLVLWLASPIRPGQDAAGKARNSAAQSRSRWMAAS</sequence>
<dbReference type="InterPro" id="IPR018130">
    <property type="entry name" value="Ribosomal_uS2_CS"/>
</dbReference>
<name>A0A1I0IXF0_9BACT</name>
<feature type="region of interest" description="Disordered" evidence="1">
    <location>
        <begin position="401"/>
        <end position="423"/>
    </location>
</feature>
<dbReference type="EMBL" id="FOIJ01000006">
    <property type="protein sequence ID" value="SEU02029.1"/>
    <property type="molecule type" value="Genomic_DNA"/>
</dbReference>
<proteinExistence type="predicted"/>
<protein>
    <submittedName>
        <fullName evidence="2">5-methylcytosine-specific restriction enzyme subunit McrC</fullName>
    </submittedName>
</protein>
<dbReference type="PANTHER" id="PTHR38733">
    <property type="entry name" value="PROTEIN MCRC"/>
    <property type="match status" value="1"/>
</dbReference>
<gene>
    <name evidence="2" type="ORF">SAMN05443639_106358</name>
</gene>
<dbReference type="PROSITE" id="PS00962">
    <property type="entry name" value="RIBOSOMAL_S2_1"/>
    <property type="match status" value="1"/>
</dbReference>
<dbReference type="GO" id="GO:0006412">
    <property type="term" value="P:translation"/>
    <property type="evidence" value="ECO:0007669"/>
    <property type="project" value="InterPro"/>
</dbReference>
<dbReference type="Proteomes" id="UP000199181">
    <property type="component" value="Unassembled WGS sequence"/>
</dbReference>
<reference evidence="3" key="1">
    <citation type="submission" date="2016-10" db="EMBL/GenBank/DDBJ databases">
        <authorList>
            <person name="Varghese N."/>
            <person name="Submissions S."/>
        </authorList>
    </citation>
    <scope>NUCLEOTIDE SEQUENCE [LARGE SCALE GENOMIC DNA]</scope>
    <source>
        <strain evidence="3">DSM 16858</strain>
    </source>
</reference>
<dbReference type="Pfam" id="PF10117">
    <property type="entry name" value="McrBC"/>
    <property type="match status" value="1"/>
</dbReference>
<dbReference type="PANTHER" id="PTHR38733:SF1">
    <property type="entry name" value="TYPE IV METHYL-DIRECTED RESTRICTION ENZYME ECOKMCRBC"/>
    <property type="match status" value="1"/>
</dbReference>
<keyword evidence="3" id="KW-1185">Reference proteome</keyword>
<accession>A0A1I0IXF0</accession>
<dbReference type="GO" id="GO:0003735">
    <property type="term" value="F:structural constituent of ribosome"/>
    <property type="evidence" value="ECO:0007669"/>
    <property type="project" value="InterPro"/>
</dbReference>
<organism evidence="2 3">
    <name type="scientific">Stigmatella erecta</name>
    <dbReference type="NCBI Taxonomy" id="83460"/>
    <lineage>
        <taxon>Bacteria</taxon>
        <taxon>Pseudomonadati</taxon>
        <taxon>Myxococcota</taxon>
        <taxon>Myxococcia</taxon>
        <taxon>Myxococcales</taxon>
        <taxon>Cystobacterineae</taxon>
        <taxon>Archangiaceae</taxon>
        <taxon>Stigmatella</taxon>
    </lineage>
</organism>
<dbReference type="InterPro" id="IPR019292">
    <property type="entry name" value="McrC"/>
</dbReference>
<dbReference type="GO" id="GO:0005840">
    <property type="term" value="C:ribosome"/>
    <property type="evidence" value="ECO:0007669"/>
    <property type="project" value="InterPro"/>
</dbReference>
<evidence type="ECO:0000313" key="2">
    <source>
        <dbReference type="EMBL" id="SEU02029.1"/>
    </source>
</evidence>
<evidence type="ECO:0000313" key="3">
    <source>
        <dbReference type="Proteomes" id="UP000199181"/>
    </source>
</evidence>
<evidence type="ECO:0000256" key="1">
    <source>
        <dbReference type="SAM" id="MobiDB-lite"/>
    </source>
</evidence>